<gene>
    <name evidence="9" type="ORF">UFOPK1773_00016</name>
    <name evidence="10" type="ORF">UFOPK2288_00897</name>
    <name evidence="11" type="ORF">UFOPK2931_00896</name>
    <name evidence="12" type="ORF">UFOPK3287_00215</name>
    <name evidence="13" type="ORF">UFOPK3558_00404</name>
</gene>
<evidence type="ECO:0000256" key="1">
    <source>
        <dbReference type="ARBA" id="ARBA00004990"/>
    </source>
</evidence>
<dbReference type="GO" id="GO:0015940">
    <property type="term" value="P:pantothenate biosynthetic process"/>
    <property type="evidence" value="ECO:0007669"/>
    <property type="project" value="UniProtKB-UniPathway"/>
</dbReference>
<keyword evidence="5" id="KW-0566">Pantothenate biosynthesis</keyword>
<evidence type="ECO:0000256" key="4">
    <source>
        <dbReference type="ARBA" id="ARBA00022598"/>
    </source>
</evidence>
<comment type="catalytic activity">
    <reaction evidence="8">
        <text>(R)-pantoate + beta-alanine + ATP = (R)-pantothenate + AMP + diphosphate + H(+)</text>
        <dbReference type="Rhea" id="RHEA:10912"/>
        <dbReference type="ChEBI" id="CHEBI:15378"/>
        <dbReference type="ChEBI" id="CHEBI:15980"/>
        <dbReference type="ChEBI" id="CHEBI:29032"/>
        <dbReference type="ChEBI" id="CHEBI:30616"/>
        <dbReference type="ChEBI" id="CHEBI:33019"/>
        <dbReference type="ChEBI" id="CHEBI:57966"/>
        <dbReference type="ChEBI" id="CHEBI:456215"/>
        <dbReference type="EC" id="6.3.2.1"/>
    </reaction>
</comment>
<dbReference type="Gene3D" id="3.30.1300.10">
    <property type="entry name" value="Pantoate-beta-alanine ligase, C-terminal domain"/>
    <property type="match status" value="1"/>
</dbReference>
<dbReference type="NCBIfam" id="TIGR00125">
    <property type="entry name" value="cyt_tran_rel"/>
    <property type="match status" value="1"/>
</dbReference>
<accession>A0A6J6F3F1</accession>
<evidence type="ECO:0000256" key="5">
    <source>
        <dbReference type="ARBA" id="ARBA00022655"/>
    </source>
</evidence>
<dbReference type="AlphaFoldDB" id="A0A6J6F3F1"/>
<dbReference type="InterPro" id="IPR042176">
    <property type="entry name" value="Pantoate_ligase_C"/>
</dbReference>
<reference evidence="9" key="1">
    <citation type="submission" date="2020-05" db="EMBL/GenBank/DDBJ databases">
        <authorList>
            <person name="Chiriac C."/>
            <person name="Salcher M."/>
            <person name="Ghai R."/>
            <person name="Kavagutti S V."/>
        </authorList>
    </citation>
    <scope>NUCLEOTIDE SEQUENCE</scope>
</reference>
<comment type="similarity">
    <text evidence="2">Belongs to the pantothenate synthetase family.</text>
</comment>
<evidence type="ECO:0000256" key="6">
    <source>
        <dbReference type="ARBA" id="ARBA00022741"/>
    </source>
</evidence>
<dbReference type="EMBL" id="CAEZZZ010000062">
    <property type="protein sequence ID" value="CAB4782778.1"/>
    <property type="molecule type" value="Genomic_DNA"/>
</dbReference>
<protein>
    <recommendedName>
        <fullName evidence="3">pantoate--beta-alanine ligase (AMP-forming)</fullName>
        <ecNumber evidence="3">6.3.2.1</ecNumber>
    </recommendedName>
</protein>
<evidence type="ECO:0000313" key="9">
    <source>
        <dbReference type="EMBL" id="CAB4579378.1"/>
    </source>
</evidence>
<dbReference type="EMBL" id="CAEZWS010000046">
    <property type="protein sequence ID" value="CAB4668523.1"/>
    <property type="molecule type" value="Genomic_DNA"/>
</dbReference>
<dbReference type="GO" id="GO:0004592">
    <property type="term" value="F:pantoate-beta-alanine ligase activity"/>
    <property type="evidence" value="ECO:0007669"/>
    <property type="project" value="UniProtKB-EC"/>
</dbReference>
<evidence type="ECO:0000313" key="13">
    <source>
        <dbReference type="EMBL" id="CAB4895665.1"/>
    </source>
</evidence>
<keyword evidence="7" id="KW-0067">ATP-binding</keyword>
<comment type="pathway">
    <text evidence="1">Cofactor biosynthesis; (R)-pantothenate biosynthesis; (R)-pantothenate from (R)-pantoate and beta-alanine: step 1/1.</text>
</comment>
<dbReference type="InterPro" id="IPR014729">
    <property type="entry name" value="Rossmann-like_a/b/a_fold"/>
</dbReference>
<evidence type="ECO:0000313" key="11">
    <source>
        <dbReference type="EMBL" id="CAB4782778.1"/>
    </source>
</evidence>
<dbReference type="CDD" id="cd00560">
    <property type="entry name" value="PanC"/>
    <property type="match status" value="1"/>
</dbReference>
<dbReference type="GO" id="GO:0005829">
    <property type="term" value="C:cytosol"/>
    <property type="evidence" value="ECO:0007669"/>
    <property type="project" value="TreeGrafter"/>
</dbReference>
<dbReference type="SUPFAM" id="SSF52374">
    <property type="entry name" value="Nucleotidylyl transferase"/>
    <property type="match status" value="1"/>
</dbReference>
<name>A0A6J6F3F1_9ZZZZ</name>
<keyword evidence="6" id="KW-0547">Nucleotide-binding</keyword>
<dbReference type="GO" id="GO:0005524">
    <property type="term" value="F:ATP binding"/>
    <property type="evidence" value="ECO:0007669"/>
    <property type="project" value="UniProtKB-KW"/>
</dbReference>
<dbReference type="Pfam" id="PF02569">
    <property type="entry name" value="Pantoate_ligase"/>
    <property type="match status" value="1"/>
</dbReference>
<dbReference type="EMBL" id="CAFBMI010000020">
    <property type="protein sequence ID" value="CAB4895665.1"/>
    <property type="molecule type" value="Genomic_DNA"/>
</dbReference>
<dbReference type="PANTHER" id="PTHR21299">
    <property type="entry name" value="CYTIDYLATE KINASE/PANTOATE-BETA-ALANINE LIGASE"/>
    <property type="match status" value="1"/>
</dbReference>
<evidence type="ECO:0000313" key="10">
    <source>
        <dbReference type="EMBL" id="CAB4668523.1"/>
    </source>
</evidence>
<dbReference type="InterPro" id="IPR004821">
    <property type="entry name" value="Cyt_trans-like"/>
</dbReference>
<evidence type="ECO:0000313" key="12">
    <source>
        <dbReference type="EMBL" id="CAB4847943.1"/>
    </source>
</evidence>
<dbReference type="HAMAP" id="MF_00158">
    <property type="entry name" value="PanC"/>
    <property type="match status" value="1"/>
</dbReference>
<dbReference type="Gene3D" id="3.40.50.620">
    <property type="entry name" value="HUPs"/>
    <property type="match status" value="1"/>
</dbReference>
<dbReference type="EC" id="6.3.2.1" evidence="3"/>
<evidence type="ECO:0000256" key="8">
    <source>
        <dbReference type="ARBA" id="ARBA00048258"/>
    </source>
</evidence>
<dbReference type="EMBL" id="CAFBJH010000007">
    <property type="protein sequence ID" value="CAB4847943.1"/>
    <property type="molecule type" value="Genomic_DNA"/>
</dbReference>
<proteinExistence type="inferred from homology"/>
<evidence type="ECO:0000256" key="3">
    <source>
        <dbReference type="ARBA" id="ARBA00012219"/>
    </source>
</evidence>
<dbReference type="EMBL" id="CAEZUA010000001">
    <property type="protein sequence ID" value="CAB4579378.1"/>
    <property type="molecule type" value="Genomic_DNA"/>
</dbReference>
<dbReference type="UniPathway" id="UPA00028">
    <property type="reaction ID" value="UER00005"/>
</dbReference>
<dbReference type="NCBIfam" id="TIGR00018">
    <property type="entry name" value="panC"/>
    <property type="match status" value="1"/>
</dbReference>
<organism evidence="9">
    <name type="scientific">freshwater metagenome</name>
    <dbReference type="NCBI Taxonomy" id="449393"/>
    <lineage>
        <taxon>unclassified sequences</taxon>
        <taxon>metagenomes</taxon>
        <taxon>ecological metagenomes</taxon>
    </lineage>
</organism>
<dbReference type="PANTHER" id="PTHR21299:SF1">
    <property type="entry name" value="PANTOATE--BETA-ALANINE LIGASE"/>
    <property type="match status" value="1"/>
</dbReference>
<keyword evidence="4" id="KW-0436">Ligase</keyword>
<sequence>MLITSNTQEFRAGNIAFVPTMGALHKGHASLINQARQLGEKVVVSIFVNPLQFENKSDLEKYPSTPEMDAEIAESAGADVLWLPTTSDIYPGEIKTVEPGPIGNIFEGESRPAHFQGVLTVVKRLFDLVQPHWAIFGEKDYQQLFLIQQMVRELQIPVSVVPGETIRDLDGLAISSRNVRLSEQDRNAALVISRALNSARGMQTLSAKQEALDEALFSEPLFRRDYACIIDEATFELASETTVSKRALVAGWVNGVRLIDNMPMKVSAQ</sequence>
<evidence type="ECO:0000256" key="2">
    <source>
        <dbReference type="ARBA" id="ARBA00009256"/>
    </source>
</evidence>
<evidence type="ECO:0000256" key="7">
    <source>
        <dbReference type="ARBA" id="ARBA00022840"/>
    </source>
</evidence>
<dbReference type="InterPro" id="IPR003721">
    <property type="entry name" value="Pantoate_ligase"/>
</dbReference>